<feature type="region of interest" description="Disordered" evidence="1">
    <location>
        <begin position="164"/>
        <end position="196"/>
    </location>
</feature>
<keyword evidence="3" id="KW-1185">Reference proteome</keyword>
<evidence type="ECO:0000256" key="1">
    <source>
        <dbReference type="SAM" id="MobiDB-lite"/>
    </source>
</evidence>
<organism evidence="2 3">
    <name type="scientific">Streptomyces heliomycini</name>
    <dbReference type="NCBI Taxonomy" id="284032"/>
    <lineage>
        <taxon>Bacteria</taxon>
        <taxon>Bacillati</taxon>
        <taxon>Actinomycetota</taxon>
        <taxon>Actinomycetes</taxon>
        <taxon>Kitasatosporales</taxon>
        <taxon>Streptomycetaceae</taxon>
        <taxon>Streptomyces</taxon>
    </lineage>
</organism>
<evidence type="ECO:0000313" key="2">
    <source>
        <dbReference type="EMBL" id="MFB9351866.1"/>
    </source>
</evidence>
<dbReference type="Proteomes" id="UP001589753">
    <property type="component" value="Unassembled WGS sequence"/>
</dbReference>
<gene>
    <name evidence="2" type="ORF">ACFFUA_31370</name>
</gene>
<protein>
    <submittedName>
        <fullName evidence="2">Uncharacterized protein</fullName>
    </submittedName>
</protein>
<accession>A0ABV5LKZ0</accession>
<comment type="caution">
    <text evidence="2">The sequence shown here is derived from an EMBL/GenBank/DDBJ whole genome shotgun (WGS) entry which is preliminary data.</text>
</comment>
<reference evidence="2 3" key="1">
    <citation type="submission" date="2024-09" db="EMBL/GenBank/DDBJ databases">
        <authorList>
            <person name="Sun Q."/>
            <person name="Mori K."/>
        </authorList>
    </citation>
    <scope>NUCLEOTIDE SEQUENCE [LARGE SCALE GENOMIC DNA]</scope>
    <source>
        <strain evidence="2 3">JCM 9767</strain>
    </source>
</reference>
<dbReference type="EMBL" id="JBHMDI010000141">
    <property type="protein sequence ID" value="MFB9351866.1"/>
    <property type="molecule type" value="Genomic_DNA"/>
</dbReference>
<feature type="compositionally biased region" description="Basic and acidic residues" evidence="1">
    <location>
        <begin position="180"/>
        <end position="196"/>
    </location>
</feature>
<sequence length="231" mass="25301">MKQLLAWWRASALLKFGKQMVDGLVRRCRAAGAAIRARVDPRVDAVLAAVDVAAVVSTVRGKLARRHVLAEARRHLLETLRDQEFTRGLDDYIADHSRQSTLPKPGRRTPDADQLFYTADFAEPDRWWIAGADGKPPRESSRYERARVASLAVQNAIRAARSATAVRDDAPAATASAAAHTEDHHDQASDPPHAVDRAGRDVAFTSAQRAAAIHALHRRLGLLLLALLVAH</sequence>
<proteinExistence type="predicted"/>
<name>A0ABV5LKZ0_9ACTN</name>
<dbReference type="RefSeq" id="WP_234392670.1">
    <property type="nucleotide sequence ID" value="NZ_JBHMDI010000141.1"/>
</dbReference>
<evidence type="ECO:0000313" key="3">
    <source>
        <dbReference type="Proteomes" id="UP001589753"/>
    </source>
</evidence>